<dbReference type="PRINTS" id="PR01549">
    <property type="entry name" value="AUTOINDCRSYN"/>
</dbReference>
<comment type="catalytic activity">
    <reaction evidence="6">
        <text>a fatty acyl-[ACP] + S-adenosyl-L-methionine = an N-acyl-L-homoserine lactone + S-methyl-5'-thioadenosine + holo-[ACP] + H(+)</text>
        <dbReference type="Rhea" id="RHEA:10096"/>
        <dbReference type="Rhea" id="RHEA-COMP:9685"/>
        <dbReference type="Rhea" id="RHEA-COMP:14125"/>
        <dbReference type="ChEBI" id="CHEBI:15378"/>
        <dbReference type="ChEBI" id="CHEBI:17509"/>
        <dbReference type="ChEBI" id="CHEBI:55474"/>
        <dbReference type="ChEBI" id="CHEBI:59789"/>
        <dbReference type="ChEBI" id="CHEBI:64479"/>
        <dbReference type="ChEBI" id="CHEBI:138651"/>
        <dbReference type="EC" id="2.3.1.184"/>
    </reaction>
</comment>
<dbReference type="GO" id="GO:0007165">
    <property type="term" value="P:signal transduction"/>
    <property type="evidence" value="ECO:0007669"/>
    <property type="project" value="TreeGrafter"/>
</dbReference>
<protein>
    <recommendedName>
        <fullName evidence="6">Acyl-homoserine-lactone synthase</fullName>
        <ecNumber evidence="6">2.3.1.184</ecNumber>
    </recommendedName>
    <alternativeName>
        <fullName evidence="6">Autoinducer synthesis protein</fullName>
    </alternativeName>
</protein>
<evidence type="ECO:0000313" key="7">
    <source>
        <dbReference type="EMBL" id="QDY68407.1"/>
    </source>
</evidence>
<comment type="similarity">
    <text evidence="5 6">Belongs to the autoinducer synthase family.</text>
</comment>
<dbReference type="SUPFAM" id="SSF55729">
    <property type="entry name" value="Acyl-CoA N-acyltransferases (Nat)"/>
    <property type="match status" value="1"/>
</dbReference>
<gene>
    <name evidence="7" type="ORF">FPZ52_01410</name>
</gene>
<keyword evidence="3 6" id="KW-0949">S-adenosyl-L-methionine</keyword>
<dbReference type="PANTHER" id="PTHR39322:SF1">
    <property type="entry name" value="ISOVALERYL-HOMOSERINE LACTONE SYNTHASE"/>
    <property type="match status" value="1"/>
</dbReference>
<keyword evidence="2 6" id="KW-0808">Transferase</keyword>
<dbReference type="Gene3D" id="3.40.630.30">
    <property type="match status" value="1"/>
</dbReference>
<evidence type="ECO:0000256" key="3">
    <source>
        <dbReference type="ARBA" id="ARBA00022691"/>
    </source>
</evidence>
<dbReference type="AlphaFoldDB" id="A0A5B8J1P8"/>
<dbReference type="Proteomes" id="UP000318483">
    <property type="component" value="Chromosome"/>
</dbReference>
<keyword evidence="4 5" id="KW-0071">Autoinducer synthesis</keyword>
<evidence type="ECO:0000256" key="6">
    <source>
        <dbReference type="RuleBase" id="RU361135"/>
    </source>
</evidence>
<reference evidence="7 8" key="1">
    <citation type="submission" date="2019-07" db="EMBL/GenBank/DDBJ databases">
        <title>Litoreibacter alkalisoli sp. nov., isolated from saline-alkaline soil.</title>
        <authorList>
            <person name="Wang S."/>
            <person name="Xu L."/>
            <person name="Xing Y.-T."/>
            <person name="Sun J.-Q."/>
        </authorList>
    </citation>
    <scope>NUCLEOTIDE SEQUENCE [LARGE SCALE GENOMIC DNA]</scope>
    <source>
        <strain evidence="7 8">LN3S51</strain>
    </source>
</reference>
<proteinExistence type="inferred from homology"/>
<dbReference type="EMBL" id="CP042261">
    <property type="protein sequence ID" value="QDY68407.1"/>
    <property type="molecule type" value="Genomic_DNA"/>
</dbReference>
<keyword evidence="8" id="KW-1185">Reference proteome</keyword>
<evidence type="ECO:0000256" key="5">
    <source>
        <dbReference type="PROSITE-ProRule" id="PRU00533"/>
    </source>
</evidence>
<dbReference type="Pfam" id="PF00765">
    <property type="entry name" value="Autoind_synth"/>
    <property type="match status" value="1"/>
</dbReference>
<name>A0A5B8J1P8_9RHOB</name>
<dbReference type="PANTHER" id="PTHR39322">
    <property type="entry name" value="ACYL-HOMOSERINE-LACTONE SYNTHASE"/>
    <property type="match status" value="1"/>
</dbReference>
<dbReference type="GO" id="GO:0061579">
    <property type="term" value="F:N-acyl homoserine lactone synthase activity"/>
    <property type="evidence" value="ECO:0007669"/>
    <property type="project" value="UniProtKB-UniRule"/>
</dbReference>
<dbReference type="KEGG" id="lit:FPZ52_01410"/>
<keyword evidence="1 5" id="KW-0673">Quorum sensing</keyword>
<dbReference type="GO" id="GO:0009372">
    <property type="term" value="P:quorum sensing"/>
    <property type="evidence" value="ECO:0007669"/>
    <property type="project" value="UniProtKB-UniRule"/>
</dbReference>
<dbReference type="RefSeq" id="WP_146363003.1">
    <property type="nucleotide sequence ID" value="NZ_CP042261.1"/>
</dbReference>
<dbReference type="InterPro" id="IPR001690">
    <property type="entry name" value="Autoind_synthase"/>
</dbReference>
<dbReference type="OrthoDB" id="6169313at2"/>
<evidence type="ECO:0000313" key="8">
    <source>
        <dbReference type="Proteomes" id="UP000318483"/>
    </source>
</evidence>
<evidence type="ECO:0000256" key="1">
    <source>
        <dbReference type="ARBA" id="ARBA00022654"/>
    </source>
</evidence>
<organism evidence="7 8">
    <name type="scientific">Qingshengfaniella alkalisoli</name>
    <dbReference type="NCBI Taxonomy" id="2599296"/>
    <lineage>
        <taxon>Bacteria</taxon>
        <taxon>Pseudomonadati</taxon>
        <taxon>Pseudomonadota</taxon>
        <taxon>Alphaproteobacteria</taxon>
        <taxon>Rhodobacterales</taxon>
        <taxon>Paracoccaceae</taxon>
        <taxon>Qingshengfaniella</taxon>
    </lineage>
</organism>
<sequence>MIRYIPADRLNEFTKLRDTMFRDRADQFKTRLGWDVSISDQGEERDEYDALNPLYVIWQNRDGTHGGSMRFLPSTGPIMVNDHFAKLLMGRPIRNPKIWECTRYCLARGVEPRVSAALMLGGAEIGMAFDLTFAVGVFDARMMRIYQRLSWPPMVMATSGEGRDAISVGFWSFSDDVINRLSLKSGIARAVSRYWAQQDLSHFSRHIRKSA</sequence>
<dbReference type="InterPro" id="IPR016181">
    <property type="entry name" value="Acyl_CoA_acyltransferase"/>
</dbReference>
<dbReference type="PROSITE" id="PS51187">
    <property type="entry name" value="AUTOINDUCER_SYNTH_2"/>
    <property type="match status" value="1"/>
</dbReference>
<evidence type="ECO:0000256" key="4">
    <source>
        <dbReference type="ARBA" id="ARBA00022929"/>
    </source>
</evidence>
<dbReference type="EC" id="2.3.1.184" evidence="6"/>
<accession>A0A5B8J1P8</accession>
<evidence type="ECO:0000256" key="2">
    <source>
        <dbReference type="ARBA" id="ARBA00022679"/>
    </source>
</evidence>